<keyword evidence="2" id="KW-0472">Membrane</keyword>
<feature type="transmembrane region" description="Helical" evidence="2">
    <location>
        <begin position="75"/>
        <end position="93"/>
    </location>
</feature>
<feature type="transmembrane region" description="Helical" evidence="2">
    <location>
        <begin position="45"/>
        <end position="63"/>
    </location>
</feature>
<comment type="caution">
    <text evidence="3">The sequence shown here is derived from an EMBL/GenBank/DDBJ whole genome shotgun (WGS) entry which is preliminary data.</text>
</comment>
<sequence>MRRVLQGWLLLFGLVSAGIGVAHLFFGTASIIGAGSVDATVDSDMRFYSVLFTAYGLAWVWCARDVERKVNMINVLGAVFFVGGVARLIAWAATGEPNWFYVLMIPVELVIPVLNYLLVRRVRVVTERRTAGSVADRQPTGRTDLGQVDDPMVRPRPS</sequence>
<accession>A0A846Y9U0</accession>
<evidence type="ECO:0000313" key="3">
    <source>
        <dbReference type="EMBL" id="NKY53998.1"/>
    </source>
</evidence>
<organism evidence="3 4">
    <name type="scientific">Nocardia vermiculata</name>
    <dbReference type="NCBI Taxonomy" id="257274"/>
    <lineage>
        <taxon>Bacteria</taxon>
        <taxon>Bacillati</taxon>
        <taxon>Actinomycetota</taxon>
        <taxon>Actinomycetes</taxon>
        <taxon>Mycobacteriales</taxon>
        <taxon>Nocardiaceae</taxon>
        <taxon>Nocardia</taxon>
    </lineage>
</organism>
<dbReference type="Proteomes" id="UP000565711">
    <property type="component" value="Unassembled WGS sequence"/>
</dbReference>
<evidence type="ECO:0000256" key="1">
    <source>
        <dbReference type="SAM" id="MobiDB-lite"/>
    </source>
</evidence>
<dbReference type="Pfam" id="PF14248">
    <property type="entry name" value="DUF4345"/>
    <property type="match status" value="1"/>
</dbReference>
<feature type="transmembrane region" description="Helical" evidence="2">
    <location>
        <begin position="7"/>
        <end position="33"/>
    </location>
</feature>
<dbReference type="RefSeq" id="WP_084474162.1">
    <property type="nucleotide sequence ID" value="NZ_JAAXOP010000023.1"/>
</dbReference>
<evidence type="ECO:0000313" key="4">
    <source>
        <dbReference type="Proteomes" id="UP000565711"/>
    </source>
</evidence>
<keyword evidence="2" id="KW-0812">Transmembrane</keyword>
<dbReference type="AlphaFoldDB" id="A0A846Y9U0"/>
<proteinExistence type="predicted"/>
<protein>
    <submittedName>
        <fullName evidence="3">DUF4345 domain-containing protein</fullName>
    </submittedName>
</protein>
<keyword evidence="2" id="KW-1133">Transmembrane helix</keyword>
<feature type="region of interest" description="Disordered" evidence="1">
    <location>
        <begin position="133"/>
        <end position="158"/>
    </location>
</feature>
<reference evidence="3 4" key="1">
    <citation type="submission" date="2020-04" db="EMBL/GenBank/DDBJ databases">
        <title>MicrobeNet Type strains.</title>
        <authorList>
            <person name="Nicholson A.C."/>
        </authorList>
    </citation>
    <scope>NUCLEOTIDE SEQUENCE [LARGE SCALE GENOMIC DNA]</scope>
    <source>
        <strain evidence="3 4">JCM 12354</strain>
    </source>
</reference>
<feature type="transmembrane region" description="Helical" evidence="2">
    <location>
        <begin position="99"/>
        <end position="119"/>
    </location>
</feature>
<gene>
    <name evidence="3" type="ORF">HGA08_27770</name>
</gene>
<dbReference type="EMBL" id="JAAXOP010000023">
    <property type="protein sequence ID" value="NKY53998.1"/>
    <property type="molecule type" value="Genomic_DNA"/>
</dbReference>
<evidence type="ECO:0000256" key="2">
    <source>
        <dbReference type="SAM" id="Phobius"/>
    </source>
</evidence>
<name>A0A846Y9U0_9NOCA</name>
<keyword evidence="4" id="KW-1185">Reference proteome</keyword>
<dbReference type="InterPro" id="IPR025597">
    <property type="entry name" value="DUF4345"/>
</dbReference>